<geneLocation type="plasmid" evidence="13 21">
    <name>pFA2</name>
</geneLocation>
<evidence type="ECO:0000313" key="15">
    <source>
        <dbReference type="EMBL" id="BDD12106.1"/>
    </source>
</evidence>
<evidence type="ECO:0000313" key="12">
    <source>
        <dbReference type="EMBL" id="BDD11692.1"/>
    </source>
</evidence>
<evidence type="ECO:0000313" key="3">
    <source>
        <dbReference type="EMBL" id="BDD08079.1"/>
    </source>
</evidence>
<dbReference type="KEGG" id="fax:FUAX_50630"/>
<dbReference type="KEGG" id="fax:FUAX_45190"/>
<dbReference type="KEGG" id="fax:FUAX_45380"/>
<dbReference type="KEGG" id="fax:FUAX_06720"/>
<dbReference type="EMBL" id="AP025314">
    <property type="protein sequence ID" value="BDD10898.1"/>
    <property type="molecule type" value="Genomic_DNA"/>
</dbReference>
<dbReference type="InterPro" id="IPR012337">
    <property type="entry name" value="RNaseH-like_sf"/>
</dbReference>
<dbReference type="EMBL" id="AP025314">
    <property type="protein sequence ID" value="BDD11072.1"/>
    <property type="molecule type" value="Genomic_DNA"/>
</dbReference>
<dbReference type="EMBL" id="AP025314">
    <property type="protein sequence ID" value="BDD09394.1"/>
    <property type="molecule type" value="Genomic_DNA"/>
</dbReference>
<evidence type="ECO:0000313" key="9">
    <source>
        <dbReference type="EMBL" id="BDD10898.1"/>
    </source>
</evidence>
<dbReference type="KEGG" id="fax:FUAX_07650"/>
<feature type="domain" description="Transposase IS701-like DDE" evidence="1">
    <location>
        <begin position="3"/>
        <end position="186"/>
    </location>
</feature>
<dbReference type="KEGG" id="fax:FUAX_00320"/>
<dbReference type="EMBL" id="AP025314">
    <property type="protein sequence ID" value="BDD08079.1"/>
    <property type="molecule type" value="Genomic_DNA"/>
</dbReference>
<dbReference type="EMBL" id="AP025315">
    <property type="protein sequence ID" value="BDD11692.1"/>
    <property type="molecule type" value="Genomic_DNA"/>
</dbReference>
<gene>
    <name evidence="2" type="ORF">FUAX_00320</name>
    <name evidence="3" type="ORF">FUAX_05110</name>
    <name evidence="4" type="ORF">FUAX_06720</name>
    <name evidence="5" type="ORF">FUAX_07650</name>
    <name evidence="6" type="ORF">FUAX_18260</name>
    <name evidence="7" type="ORF">FUAX_18630</name>
    <name evidence="8" type="ORF">FUAX_18850</name>
    <name evidence="9" type="ORF">FUAX_33300</name>
    <name evidence="10" type="ORF">FUAX_35040</name>
    <name evidence="11" type="ORF">FUAX_38480</name>
    <name evidence="12" type="ORF">FUAX_41240</name>
    <name evidence="13" type="ORF">FUAX_42930</name>
    <name evidence="14" type="ORF">FUAX_45190</name>
    <name evidence="15" type="ORF">FUAX_45380</name>
    <name evidence="16" type="ORF">FUAX_46650</name>
    <name evidence="17" type="ORF">FUAX_49390</name>
    <name evidence="18" type="ORF">FUAX_50630</name>
    <name evidence="19" type="ORF">FUAX_51590</name>
    <name evidence="20" type="ORF">FUAX_54890</name>
</gene>
<keyword evidence="21" id="KW-1185">Reference proteome</keyword>
<dbReference type="Proteomes" id="UP001348817">
    <property type="component" value="Plasmid pFA5"/>
</dbReference>
<dbReference type="EMBL" id="AP025317">
    <property type="protein sequence ID" value="BDD12106.1"/>
    <property type="molecule type" value="Genomic_DNA"/>
</dbReference>
<evidence type="ECO:0000313" key="6">
    <source>
        <dbReference type="EMBL" id="BDD09394.1"/>
    </source>
</evidence>
<dbReference type="EMBL" id="AP025317">
    <property type="protein sequence ID" value="BDD12087.1"/>
    <property type="molecule type" value="Genomic_DNA"/>
</dbReference>
<dbReference type="Proteomes" id="UP001348817">
    <property type="component" value="Chromosome"/>
</dbReference>
<evidence type="ECO:0000313" key="11">
    <source>
        <dbReference type="EMBL" id="BDD11416.1"/>
    </source>
</evidence>
<organism evidence="5 21">
    <name type="scientific">Fulvitalea axinellae</name>
    <dbReference type="NCBI Taxonomy" id="1182444"/>
    <lineage>
        <taxon>Bacteria</taxon>
        <taxon>Pseudomonadati</taxon>
        <taxon>Bacteroidota</taxon>
        <taxon>Cytophagia</taxon>
        <taxon>Cytophagales</taxon>
        <taxon>Persicobacteraceae</taxon>
        <taxon>Fulvitalea</taxon>
    </lineage>
</organism>
<dbReference type="KEGG" id="fax:FUAX_18630"/>
<evidence type="ECO:0000313" key="8">
    <source>
        <dbReference type="EMBL" id="BDD09453.1"/>
    </source>
</evidence>
<evidence type="ECO:0000313" key="4">
    <source>
        <dbReference type="EMBL" id="BDD08240.1"/>
    </source>
</evidence>
<proteinExistence type="predicted"/>
<evidence type="ECO:0000313" key="10">
    <source>
        <dbReference type="EMBL" id="BDD11072.1"/>
    </source>
</evidence>
<dbReference type="Proteomes" id="UP001348817">
    <property type="component" value="Plasmid pFA1"/>
</dbReference>
<dbReference type="Proteomes" id="UP001348817">
    <property type="component" value="Plasmid pFA6"/>
</dbReference>
<name>A0AAU9CXJ4_9BACT</name>
<geneLocation type="plasmid" evidence="20 21">
    <name>pFA11</name>
</geneLocation>
<reference evidence="5 21" key="1">
    <citation type="submission" date="2021-12" db="EMBL/GenBank/DDBJ databases">
        <title>Genome sequencing of bacteria with rrn-lacking chromosome and rrn-plasmid.</title>
        <authorList>
            <person name="Anda M."/>
            <person name="Iwasaki W."/>
        </authorList>
    </citation>
    <scope>NUCLEOTIDE SEQUENCE [LARGE SCALE GENOMIC DNA]</scope>
    <source>
        <strain evidence="5 21">DSM 100852</strain>
        <plasmid evidence="11 21">pFA1</plasmid>
        <plasmid evidence="20 21">pFA11</plasmid>
        <plasmid evidence="13 21">pFA2</plasmid>
        <plasmid evidence="14 21">pFA3</plasmid>
        <plasmid evidence="17 21">pFA5</plasmid>
        <plasmid evidence="19 21">pFA6</plasmid>
    </source>
</reference>
<dbReference type="EMBL" id="AP025314">
    <property type="protein sequence ID" value="BDD07600.1"/>
    <property type="molecule type" value="Genomic_DNA"/>
</dbReference>
<evidence type="ECO:0000313" key="17">
    <source>
        <dbReference type="EMBL" id="BDD12507.1"/>
    </source>
</evidence>
<evidence type="ECO:0000313" key="13">
    <source>
        <dbReference type="EMBL" id="BDD11861.1"/>
    </source>
</evidence>
<sequence>MKRRDGFELYTDYLIASRGQATSTGLSASLDNQIPHDYFSDLLKQPDMDQKAFWKEVKSFARSIEGEEAVLSIDDCIVHKPHSSENDIVAYHFDHTVGKAVKGINSLNFLLSNTVEGQTVNCPVAYEIVHKTVKYIDKNGKEKRKSEKTKNEMVLEVLHRLNFLNKLVFRYILFDTWFTASDTLKYIHYKLKKVFVCPLKSNRNIAMSEKDKNEGKFIHVSDAPIESGQVKRVWVKGVDFPVTLAKQVFTNRDRSTAEQWLVTNGENMAFEDIVAIYQKRWKVEEFHKSLKQNTMLGKSPTKMEITQLNHIFASMIAYIKLEKLKVKEKLNHFAIKSKLYLKMIKAAMEELDALRSA</sequence>
<dbReference type="KEGG" id="fax:FUAX_42930"/>
<evidence type="ECO:0000313" key="2">
    <source>
        <dbReference type="EMBL" id="BDD07600.1"/>
    </source>
</evidence>
<evidence type="ECO:0000313" key="20">
    <source>
        <dbReference type="EMBL" id="BDD13057.1"/>
    </source>
</evidence>
<dbReference type="RefSeq" id="WP_338392425.1">
    <property type="nucleotide sequence ID" value="NZ_AP025314.1"/>
</dbReference>
<dbReference type="EMBL" id="AP025314">
    <property type="protein sequence ID" value="BDD08240.1"/>
    <property type="molecule type" value="Genomic_DNA"/>
</dbReference>
<evidence type="ECO:0000313" key="19">
    <source>
        <dbReference type="EMBL" id="BDD12727.1"/>
    </source>
</evidence>
<dbReference type="KEGG" id="fax:FUAX_35040"/>
<dbReference type="KEGG" id="fax:FUAX_33300"/>
<evidence type="ECO:0000259" key="1">
    <source>
        <dbReference type="Pfam" id="PF13546"/>
    </source>
</evidence>
<dbReference type="Pfam" id="PF13546">
    <property type="entry name" value="DDE_5"/>
    <property type="match status" value="1"/>
</dbReference>
<evidence type="ECO:0000313" key="5">
    <source>
        <dbReference type="EMBL" id="BDD08333.1"/>
    </source>
</evidence>
<dbReference type="KEGG" id="fax:FUAX_49390"/>
<dbReference type="InterPro" id="IPR038721">
    <property type="entry name" value="IS701-like_DDE_dom"/>
</dbReference>
<geneLocation type="plasmid" evidence="11 21">
    <name>pFA1</name>
</geneLocation>
<geneLocation type="plasmid" evidence="14 21">
    <name>pFA3</name>
</geneLocation>
<dbReference type="Proteomes" id="UP001348817">
    <property type="component" value="Plasmid pFA3"/>
</dbReference>
<dbReference type="EMBL" id="AP025314">
    <property type="protein sequence ID" value="BDD08333.1"/>
    <property type="molecule type" value="Genomic_DNA"/>
</dbReference>
<geneLocation type="plasmid" evidence="17 21">
    <name>pFA5</name>
</geneLocation>
<dbReference type="EMBL" id="AP025319">
    <property type="protein sequence ID" value="BDD12507.1"/>
    <property type="molecule type" value="Genomic_DNA"/>
</dbReference>
<dbReference type="KEGG" id="fax:FUAX_18260"/>
<evidence type="ECO:0000313" key="18">
    <source>
        <dbReference type="EMBL" id="BDD12631.1"/>
    </source>
</evidence>
<dbReference type="Proteomes" id="UP001348817">
    <property type="component" value="Plasmid pFA2"/>
</dbReference>
<dbReference type="EMBL" id="AP025316">
    <property type="protein sequence ID" value="BDD11861.1"/>
    <property type="molecule type" value="Genomic_DNA"/>
</dbReference>
<dbReference type="EMBL" id="AP025317">
    <property type="protein sequence ID" value="BDD12233.1"/>
    <property type="molecule type" value="Genomic_DNA"/>
</dbReference>
<dbReference type="KEGG" id="fax:FUAX_41240"/>
<evidence type="ECO:0000313" key="21">
    <source>
        <dbReference type="Proteomes" id="UP001348817"/>
    </source>
</evidence>
<dbReference type="Gene3D" id="3.90.350.10">
    <property type="entry name" value="Transposase Inhibitor Protein From Tn5, Chain A, domain 1"/>
    <property type="match status" value="1"/>
</dbReference>
<evidence type="ECO:0000313" key="7">
    <source>
        <dbReference type="EMBL" id="BDD09431.1"/>
    </source>
</evidence>
<dbReference type="KEGG" id="fax:FUAX_18850"/>
<evidence type="ECO:0000313" key="16">
    <source>
        <dbReference type="EMBL" id="BDD12233.1"/>
    </source>
</evidence>
<dbReference type="EMBL" id="AP025314">
    <property type="protein sequence ID" value="BDD09453.1"/>
    <property type="molecule type" value="Genomic_DNA"/>
</dbReference>
<dbReference type="KEGG" id="fax:FUAX_38480"/>
<keyword evidence="11" id="KW-0614">Plasmid</keyword>
<dbReference type="EMBL" id="AP025314">
    <property type="protein sequence ID" value="BDD09431.1"/>
    <property type="molecule type" value="Genomic_DNA"/>
</dbReference>
<dbReference type="KEGG" id="fax:FUAX_51590"/>
<dbReference type="KEGG" id="fax:FUAX_46650"/>
<dbReference type="EMBL" id="AP025320">
    <property type="protein sequence ID" value="BDD12727.1"/>
    <property type="molecule type" value="Genomic_DNA"/>
</dbReference>
<dbReference type="SUPFAM" id="SSF53098">
    <property type="entry name" value="Ribonuclease H-like"/>
    <property type="match status" value="1"/>
</dbReference>
<accession>A0AAU9CXJ4</accession>
<dbReference type="KEGG" id="fax:FUAX_54890"/>
<dbReference type="KEGG" id="fax:FUAX_05110"/>
<dbReference type="EMBL" id="AP025325">
    <property type="protein sequence ID" value="BDD13057.1"/>
    <property type="molecule type" value="Genomic_DNA"/>
</dbReference>
<dbReference type="AlphaFoldDB" id="A0AAU9CXJ4"/>
<protein>
    <recommendedName>
        <fullName evidence="1">Transposase IS701-like DDE domain-containing protein</fullName>
    </recommendedName>
</protein>
<geneLocation type="plasmid" evidence="19 21">
    <name>pFA6</name>
</geneLocation>
<dbReference type="EMBL" id="AP025315">
    <property type="protein sequence ID" value="BDD11416.1"/>
    <property type="molecule type" value="Genomic_DNA"/>
</dbReference>
<dbReference type="EMBL" id="AP025319">
    <property type="protein sequence ID" value="BDD12631.1"/>
    <property type="molecule type" value="Genomic_DNA"/>
</dbReference>
<dbReference type="Proteomes" id="UP001348817">
    <property type="component" value="Plasmid pFA11"/>
</dbReference>
<evidence type="ECO:0000313" key="14">
    <source>
        <dbReference type="EMBL" id="BDD12087.1"/>
    </source>
</evidence>